<feature type="transmembrane region" description="Helical" evidence="9">
    <location>
        <begin position="57"/>
        <end position="74"/>
    </location>
</feature>
<dbReference type="RefSeq" id="WP_267912622.1">
    <property type="nucleotide sequence ID" value="NZ_JADMDV010000002.1"/>
</dbReference>
<dbReference type="GO" id="GO:0140359">
    <property type="term" value="F:ABC-type transporter activity"/>
    <property type="evidence" value="ECO:0007669"/>
    <property type="project" value="InterPro"/>
</dbReference>
<keyword evidence="6 9" id="KW-0812">Transmembrane</keyword>
<keyword evidence="4 9" id="KW-1003">Cell membrane</keyword>
<feature type="transmembrane region" description="Helical" evidence="9">
    <location>
        <begin position="101"/>
        <end position="127"/>
    </location>
</feature>
<dbReference type="PANTHER" id="PTHR30413:SF8">
    <property type="entry name" value="TRANSPORT PERMEASE PROTEIN"/>
    <property type="match status" value="1"/>
</dbReference>
<keyword evidence="7 9" id="KW-1133">Transmembrane helix</keyword>
<gene>
    <name evidence="11" type="ORF">P7H43_02620</name>
</gene>
<evidence type="ECO:0000256" key="3">
    <source>
        <dbReference type="ARBA" id="ARBA00022448"/>
    </source>
</evidence>
<feature type="transmembrane region" description="Helical" evidence="9">
    <location>
        <begin position="234"/>
        <end position="254"/>
    </location>
</feature>
<evidence type="ECO:0000256" key="4">
    <source>
        <dbReference type="ARBA" id="ARBA00022475"/>
    </source>
</evidence>
<evidence type="ECO:0000313" key="11">
    <source>
        <dbReference type="EMBL" id="MDT2809389.1"/>
    </source>
</evidence>
<dbReference type="AlphaFoldDB" id="A0AAW8TWJ9"/>
<keyword evidence="8 9" id="KW-0472">Membrane</keyword>
<dbReference type="PROSITE" id="PS51012">
    <property type="entry name" value="ABC_TM2"/>
    <property type="match status" value="1"/>
</dbReference>
<protein>
    <recommendedName>
        <fullName evidence="9">Transport permease protein</fullName>
    </recommendedName>
</protein>
<comment type="caution">
    <text evidence="11">The sequence shown here is derived from an EMBL/GenBank/DDBJ whole genome shotgun (WGS) entry which is preliminary data.</text>
</comment>
<evidence type="ECO:0000256" key="1">
    <source>
        <dbReference type="ARBA" id="ARBA00004429"/>
    </source>
</evidence>
<evidence type="ECO:0000256" key="2">
    <source>
        <dbReference type="ARBA" id="ARBA00007783"/>
    </source>
</evidence>
<feature type="domain" description="ABC transmembrane type-2" evidence="10">
    <location>
        <begin position="27"/>
        <end position="257"/>
    </location>
</feature>
<feature type="transmembrane region" description="Helical" evidence="9">
    <location>
        <begin position="139"/>
        <end position="161"/>
    </location>
</feature>
<keyword evidence="3 9" id="KW-0813">Transport</keyword>
<proteinExistence type="inferred from homology"/>
<feature type="transmembrane region" description="Helical" evidence="9">
    <location>
        <begin position="173"/>
        <end position="194"/>
    </location>
</feature>
<organism evidence="11 12">
    <name type="scientific">Enterococcus asini</name>
    <dbReference type="NCBI Taxonomy" id="57732"/>
    <lineage>
        <taxon>Bacteria</taxon>
        <taxon>Bacillati</taxon>
        <taxon>Bacillota</taxon>
        <taxon>Bacilli</taxon>
        <taxon>Lactobacillales</taxon>
        <taxon>Enterococcaceae</taxon>
        <taxon>Enterococcus</taxon>
    </lineage>
</organism>
<dbReference type="Proteomes" id="UP001256711">
    <property type="component" value="Unassembled WGS sequence"/>
</dbReference>
<reference evidence="11" key="1">
    <citation type="submission" date="2023-03" db="EMBL/GenBank/DDBJ databases">
        <authorList>
            <person name="Shen W."/>
            <person name="Cai J."/>
        </authorList>
    </citation>
    <scope>NUCLEOTIDE SEQUENCE</scope>
    <source>
        <strain evidence="11">B226-2</strain>
    </source>
</reference>
<keyword evidence="5" id="KW-0997">Cell inner membrane</keyword>
<comment type="similarity">
    <text evidence="2 9">Belongs to the ABC-2 integral membrane protein family.</text>
</comment>
<dbReference type="GO" id="GO:0005886">
    <property type="term" value="C:plasma membrane"/>
    <property type="evidence" value="ECO:0007669"/>
    <property type="project" value="UniProtKB-SubCell"/>
</dbReference>
<dbReference type="PANTHER" id="PTHR30413">
    <property type="entry name" value="INNER MEMBRANE TRANSPORT PERMEASE"/>
    <property type="match status" value="1"/>
</dbReference>
<evidence type="ECO:0000256" key="8">
    <source>
        <dbReference type="ARBA" id="ARBA00023136"/>
    </source>
</evidence>
<feature type="transmembrane region" description="Helical" evidence="9">
    <location>
        <begin position="26"/>
        <end position="51"/>
    </location>
</feature>
<accession>A0AAW8TWJ9</accession>
<name>A0AAW8TWJ9_9ENTE</name>
<dbReference type="EMBL" id="JARQBJ010000001">
    <property type="protein sequence ID" value="MDT2809389.1"/>
    <property type="molecule type" value="Genomic_DNA"/>
</dbReference>
<evidence type="ECO:0000256" key="6">
    <source>
        <dbReference type="ARBA" id="ARBA00022692"/>
    </source>
</evidence>
<dbReference type="InterPro" id="IPR013525">
    <property type="entry name" value="ABC2_TM"/>
</dbReference>
<dbReference type="InterPro" id="IPR047817">
    <property type="entry name" value="ABC2_TM_bact-type"/>
</dbReference>
<evidence type="ECO:0000313" key="12">
    <source>
        <dbReference type="Proteomes" id="UP001256711"/>
    </source>
</evidence>
<dbReference type="Pfam" id="PF01061">
    <property type="entry name" value="ABC2_membrane"/>
    <property type="match status" value="1"/>
</dbReference>
<comment type="subcellular location">
    <subcellularLocation>
        <location evidence="1">Cell inner membrane</location>
        <topology evidence="1">Multi-pass membrane protein</topology>
    </subcellularLocation>
    <subcellularLocation>
        <location evidence="9">Cell membrane</location>
        <topology evidence="9">Multi-pass membrane protein</topology>
    </subcellularLocation>
</comment>
<evidence type="ECO:0000256" key="5">
    <source>
        <dbReference type="ARBA" id="ARBA00022519"/>
    </source>
</evidence>
<evidence type="ECO:0000256" key="9">
    <source>
        <dbReference type="RuleBase" id="RU361157"/>
    </source>
</evidence>
<sequence>MFERKNRILLAELVKTDFKMRYQGSVIGYVWSVLKPLMLFAVMYVVFVRFLKFGADVPHFAVALLLGMVLWNFFNETTNLGMSSVVNQGDLLRKLSFPTHIVVISVSINALINLVISLVIVFIFGLINGVDVSKFAFVTPLLLIELYAFSLGIAFLLATIYVRFRDIGPIWEVLLQIGMYMTPLIYPVTMVMNVDIRIAKILMLNPMAQIIQDARFLLTSPVNVTVWQLINTKWLAMIPYVLPFIVLVIGFIVFDKNSKKFAEIL</sequence>
<dbReference type="GO" id="GO:0015920">
    <property type="term" value="P:lipopolysaccharide transport"/>
    <property type="evidence" value="ECO:0007669"/>
    <property type="project" value="TreeGrafter"/>
</dbReference>
<evidence type="ECO:0000259" key="10">
    <source>
        <dbReference type="PROSITE" id="PS51012"/>
    </source>
</evidence>
<evidence type="ECO:0000256" key="7">
    <source>
        <dbReference type="ARBA" id="ARBA00022989"/>
    </source>
</evidence>